<accession>A0A563W120</accession>
<dbReference type="EMBL" id="CAACVJ010000556">
    <property type="protein sequence ID" value="VEP17360.1"/>
    <property type="molecule type" value="Genomic_DNA"/>
</dbReference>
<dbReference type="InterPro" id="IPR004952">
    <property type="entry name" value="NifX-assoc_nitrogen_fix"/>
</dbReference>
<dbReference type="Gene3D" id="1.10.3100.20">
    <property type="entry name" value="Protein of unknown function DUF269"/>
    <property type="match status" value="1"/>
</dbReference>
<dbReference type="NCBIfam" id="TIGR02935">
    <property type="entry name" value="NifX-associated nitrogen fixation protein"/>
    <property type="match status" value="1"/>
</dbReference>
<protein>
    <recommendedName>
        <fullName evidence="3">Nitrogen fixation protein</fullName>
    </recommendedName>
</protein>
<dbReference type="PIRSF" id="PIRSF005788">
    <property type="entry name" value="NifK"/>
    <property type="match status" value="1"/>
</dbReference>
<dbReference type="AlphaFoldDB" id="A0A563W120"/>
<dbReference type="OrthoDB" id="9808545at2"/>
<gene>
    <name evidence="1" type="ORF">H1P_60016</name>
</gene>
<dbReference type="RefSeq" id="WP_144863351.1">
    <property type="nucleotide sequence ID" value="NZ_LR213770.1"/>
</dbReference>
<keyword evidence="2" id="KW-1185">Reference proteome</keyword>
<evidence type="ECO:0008006" key="3">
    <source>
        <dbReference type="Google" id="ProtNLM"/>
    </source>
</evidence>
<dbReference type="Proteomes" id="UP000320055">
    <property type="component" value="Unassembled WGS sequence"/>
</dbReference>
<proteinExistence type="predicted"/>
<organism evidence="1 2">
    <name type="scientific">Hyella patelloides LEGE 07179</name>
    <dbReference type="NCBI Taxonomy" id="945734"/>
    <lineage>
        <taxon>Bacteria</taxon>
        <taxon>Bacillati</taxon>
        <taxon>Cyanobacteriota</taxon>
        <taxon>Cyanophyceae</taxon>
        <taxon>Pleurocapsales</taxon>
        <taxon>Hyellaceae</taxon>
        <taxon>Hyella</taxon>
    </lineage>
</organism>
<evidence type="ECO:0000313" key="1">
    <source>
        <dbReference type="EMBL" id="VEP17360.1"/>
    </source>
</evidence>
<dbReference type="Pfam" id="PF03270">
    <property type="entry name" value="DUF269"/>
    <property type="match status" value="1"/>
</dbReference>
<name>A0A563W120_9CYAN</name>
<sequence>MTTTTNTPETTTSIVKESAFLKELVLQVRAQDHYGVYRSWSDELVLANFVVSKEKKSKISVEGDVDPATQLRVLCFYRAIASSIEKQTGKLCQAVIDLSHEGFGWAIIWTGRLMVVSRTLRDVQRFGYPSFEKLAAQGERLVNSGIKNIEQYPKAADG</sequence>
<evidence type="ECO:0000313" key="2">
    <source>
        <dbReference type="Proteomes" id="UP000320055"/>
    </source>
</evidence>
<reference evidence="1 2" key="1">
    <citation type="submission" date="2019-01" db="EMBL/GenBank/DDBJ databases">
        <authorList>
            <person name="Brito A."/>
        </authorList>
    </citation>
    <scope>NUCLEOTIDE SEQUENCE [LARGE SCALE GENOMIC DNA]</scope>
    <source>
        <strain evidence="1">1</strain>
    </source>
</reference>